<sequence length="539" mass="62034">MAIGTCLNPKKWNGFVDWKLLILLILFLNVKLVVKIPALLLIYILQPDFRFGFNWKNPRLPLFYLFIIVIACTALLINRDFLDKNYPVVFITGIIFWLLCLLATHQVKLSVDRQATVKIHQTVVLFFIINAVVSAINLLLIIWEIRDINPYLYQGQNQKYFIGTGDYIKGLTFDTSTTNAILNAMGILYFLGRKNYTMLLLCITTFLLTGSNFMNIVMVFLMLLLFLLRSTREQKSFIIIYCMMLIVFVSKISPQNLEYVGKIFKKSFHTESHNEMRQESKVVPVAMKPDTLVQEEKIAKEYLDSLNLNRYAMGIKDKSEESQTQQLTLPKADIHSASYQSIKDPLPQEHPIVRFIHNNRSALPYSSGATEMPDLPGKAMGLKQTAEFLSRHPVKSLAGDGIGNFSSKLAFRTTGLGIAGGFPHSNLYINDDFLSNHLDLYIDFFSRQSGYHSLTNTPFSVYDQMLSEYGLLGLLMLLVFYFGYFLRHYRTLTYGLPLIFLVMIVFFIDYWFEQLSVLVLFELLLYLDIKESMVHKNLP</sequence>
<feature type="transmembrane region" description="Helical" evidence="1">
    <location>
        <begin position="493"/>
        <end position="512"/>
    </location>
</feature>
<dbReference type="AlphaFoldDB" id="A0A0C1L170"/>
<keyword evidence="1" id="KW-1133">Transmembrane helix</keyword>
<feature type="transmembrane region" description="Helical" evidence="1">
    <location>
        <begin position="20"/>
        <end position="42"/>
    </location>
</feature>
<gene>
    <name evidence="2" type="ORF">OI18_15470</name>
</gene>
<feature type="transmembrane region" description="Helical" evidence="1">
    <location>
        <begin position="123"/>
        <end position="143"/>
    </location>
</feature>
<comment type="caution">
    <text evidence="2">The sequence shown here is derived from an EMBL/GenBank/DDBJ whole genome shotgun (WGS) entry which is preliminary data.</text>
</comment>
<name>A0A0C1L170_9BACT</name>
<dbReference type="EMBL" id="JSVC01000017">
    <property type="protein sequence ID" value="KIC93767.1"/>
    <property type="molecule type" value="Genomic_DNA"/>
</dbReference>
<reference evidence="2 3" key="1">
    <citation type="submission" date="2014-11" db="EMBL/GenBank/DDBJ databases">
        <title>Genome sequence of Flavihumibacter solisilvae 3-3.</title>
        <authorList>
            <person name="Zhou G."/>
            <person name="Li M."/>
            <person name="Wang G."/>
        </authorList>
    </citation>
    <scope>NUCLEOTIDE SEQUENCE [LARGE SCALE GENOMIC DNA]</scope>
    <source>
        <strain evidence="2 3">3-3</strain>
    </source>
</reference>
<evidence type="ECO:0000256" key="1">
    <source>
        <dbReference type="SAM" id="Phobius"/>
    </source>
</evidence>
<dbReference type="Proteomes" id="UP000031408">
    <property type="component" value="Unassembled WGS sequence"/>
</dbReference>
<protein>
    <submittedName>
        <fullName evidence="2">Uncharacterized protein</fullName>
    </submittedName>
</protein>
<dbReference type="STRING" id="1349421.OI18_15470"/>
<evidence type="ECO:0000313" key="2">
    <source>
        <dbReference type="EMBL" id="KIC93767.1"/>
    </source>
</evidence>
<keyword evidence="3" id="KW-1185">Reference proteome</keyword>
<feature type="transmembrane region" description="Helical" evidence="1">
    <location>
        <begin position="198"/>
        <end position="225"/>
    </location>
</feature>
<dbReference type="OrthoDB" id="1432372at2"/>
<accession>A0A0C1L170</accession>
<organism evidence="2 3">
    <name type="scientific">Flavihumibacter solisilvae</name>
    <dbReference type="NCBI Taxonomy" id="1349421"/>
    <lineage>
        <taxon>Bacteria</taxon>
        <taxon>Pseudomonadati</taxon>
        <taxon>Bacteroidota</taxon>
        <taxon>Chitinophagia</taxon>
        <taxon>Chitinophagales</taxon>
        <taxon>Chitinophagaceae</taxon>
        <taxon>Flavihumibacter</taxon>
    </lineage>
</organism>
<dbReference type="RefSeq" id="WP_039141397.1">
    <property type="nucleotide sequence ID" value="NZ_JSVC01000017.1"/>
</dbReference>
<feature type="transmembrane region" description="Helical" evidence="1">
    <location>
        <begin position="85"/>
        <end position="103"/>
    </location>
</feature>
<feature type="transmembrane region" description="Helical" evidence="1">
    <location>
        <begin position="469"/>
        <end position="486"/>
    </location>
</feature>
<keyword evidence="1" id="KW-0812">Transmembrane</keyword>
<proteinExistence type="predicted"/>
<evidence type="ECO:0000313" key="3">
    <source>
        <dbReference type="Proteomes" id="UP000031408"/>
    </source>
</evidence>
<keyword evidence="1" id="KW-0472">Membrane</keyword>
<feature type="transmembrane region" description="Helical" evidence="1">
    <location>
        <begin position="62"/>
        <end position="79"/>
    </location>
</feature>